<feature type="domain" description="RRM" evidence="11">
    <location>
        <begin position="105"/>
        <end position="186"/>
    </location>
</feature>
<dbReference type="KEGG" id="smo:SELMODRAFT_94683"/>
<organism evidence="14">
    <name type="scientific">Selaginella moellendorffii</name>
    <name type="common">Spikemoss</name>
    <dbReference type="NCBI Taxonomy" id="88036"/>
    <lineage>
        <taxon>Eukaryota</taxon>
        <taxon>Viridiplantae</taxon>
        <taxon>Streptophyta</taxon>
        <taxon>Embryophyta</taxon>
        <taxon>Tracheophyta</taxon>
        <taxon>Lycopodiopsida</taxon>
        <taxon>Selaginellales</taxon>
        <taxon>Selaginellaceae</taxon>
        <taxon>Selaginella</taxon>
    </lineage>
</organism>
<dbReference type="HOGENOM" id="CLU_051690_0_0_1"/>
<dbReference type="InParanoid" id="D8QRL0"/>
<evidence type="ECO:0000259" key="11">
    <source>
        <dbReference type="PROSITE" id="PS50102"/>
    </source>
</evidence>
<evidence type="ECO:0000256" key="8">
    <source>
        <dbReference type="PROSITE-ProRule" id="PRU00175"/>
    </source>
</evidence>
<dbReference type="OMA" id="NAHIEAH"/>
<dbReference type="InterPro" id="IPR012677">
    <property type="entry name" value="Nucleotide-bd_a/b_plait_sf"/>
</dbReference>
<dbReference type="Gramene" id="EFJ36796">
    <property type="protein sequence ID" value="EFJ36796"/>
    <property type="gene ID" value="SELMODRAFT_76400"/>
</dbReference>
<dbReference type="CDD" id="cd16618">
    <property type="entry name" value="mRING-HC-C4C4_CNOT4"/>
    <property type="match status" value="1"/>
</dbReference>
<dbReference type="eggNOG" id="KOG2068">
    <property type="taxonomic scope" value="Eukaryota"/>
</dbReference>
<dbReference type="Pfam" id="PF00076">
    <property type="entry name" value="RRM_1"/>
    <property type="match status" value="1"/>
</dbReference>
<dbReference type="InterPro" id="IPR039780">
    <property type="entry name" value="Mot2"/>
</dbReference>
<dbReference type="InterPro" id="IPR001841">
    <property type="entry name" value="Znf_RING"/>
</dbReference>
<dbReference type="PANTHER" id="PTHR12603">
    <property type="entry name" value="CCR4-NOT TRANSCRIPTION COMPLEX RELATED"/>
    <property type="match status" value="1"/>
</dbReference>
<accession>D8QRL0</accession>
<dbReference type="InterPro" id="IPR034261">
    <property type="entry name" value="CNOT4_RRM"/>
</dbReference>
<keyword evidence="6" id="KW-0175">Coiled coil</keyword>
<dbReference type="Pfam" id="PF14570">
    <property type="entry name" value="zf-RING_4"/>
    <property type="match status" value="1"/>
</dbReference>
<dbReference type="PROSITE" id="PS50089">
    <property type="entry name" value="ZF_RING_2"/>
    <property type="match status" value="1"/>
</dbReference>
<dbReference type="SUPFAM" id="SSF57850">
    <property type="entry name" value="RING/U-box"/>
    <property type="match status" value="1"/>
</dbReference>
<evidence type="ECO:0000259" key="10">
    <source>
        <dbReference type="PROSITE" id="PS50089"/>
    </source>
</evidence>
<dbReference type="InterPro" id="IPR039515">
    <property type="entry name" value="NOT4_mRING-HC-C4C4"/>
</dbReference>
<dbReference type="OrthoDB" id="1923159at2759"/>
<dbReference type="Gene3D" id="3.30.70.330">
    <property type="match status" value="1"/>
</dbReference>
<dbReference type="Gene3D" id="3.30.40.10">
    <property type="entry name" value="Zinc/RING finger domain, C3HC4 (zinc finger)"/>
    <property type="match status" value="1"/>
</dbReference>
<evidence type="ECO:0000256" key="7">
    <source>
        <dbReference type="ARBA" id="ARBA00023242"/>
    </source>
</evidence>
<name>D8QRL0_SELML</name>
<dbReference type="EMBL" id="GL377581">
    <property type="protein sequence ID" value="EFJ27876.1"/>
    <property type="molecule type" value="Genomic_DNA"/>
</dbReference>
<keyword evidence="7" id="KW-0539">Nucleus</keyword>
<reference evidence="13 14" key="1">
    <citation type="journal article" date="2011" name="Science">
        <title>The Selaginella genome identifies genetic changes associated with the evolution of vascular plants.</title>
        <authorList>
            <person name="Banks J.A."/>
            <person name="Nishiyama T."/>
            <person name="Hasebe M."/>
            <person name="Bowman J.L."/>
            <person name="Gribskov M."/>
            <person name="dePamphilis C."/>
            <person name="Albert V.A."/>
            <person name="Aono N."/>
            <person name="Aoyama T."/>
            <person name="Ambrose B.A."/>
            <person name="Ashton N.W."/>
            <person name="Axtell M.J."/>
            <person name="Barker E."/>
            <person name="Barker M.S."/>
            <person name="Bennetzen J.L."/>
            <person name="Bonawitz N.D."/>
            <person name="Chapple C."/>
            <person name="Cheng C."/>
            <person name="Correa L.G."/>
            <person name="Dacre M."/>
            <person name="DeBarry J."/>
            <person name="Dreyer I."/>
            <person name="Elias M."/>
            <person name="Engstrom E.M."/>
            <person name="Estelle M."/>
            <person name="Feng L."/>
            <person name="Finet C."/>
            <person name="Floyd S.K."/>
            <person name="Frommer W.B."/>
            <person name="Fujita T."/>
            <person name="Gramzow L."/>
            <person name="Gutensohn M."/>
            <person name="Harholt J."/>
            <person name="Hattori M."/>
            <person name="Heyl A."/>
            <person name="Hirai T."/>
            <person name="Hiwatashi Y."/>
            <person name="Ishikawa M."/>
            <person name="Iwata M."/>
            <person name="Karol K.G."/>
            <person name="Koehler B."/>
            <person name="Kolukisaoglu U."/>
            <person name="Kubo M."/>
            <person name="Kurata T."/>
            <person name="Lalonde S."/>
            <person name="Li K."/>
            <person name="Li Y."/>
            <person name="Litt A."/>
            <person name="Lyons E."/>
            <person name="Manning G."/>
            <person name="Maruyama T."/>
            <person name="Michael T.P."/>
            <person name="Mikami K."/>
            <person name="Miyazaki S."/>
            <person name="Morinaga S."/>
            <person name="Murata T."/>
            <person name="Mueller-Roeber B."/>
            <person name="Nelson D.R."/>
            <person name="Obara M."/>
            <person name="Oguri Y."/>
            <person name="Olmstead R.G."/>
            <person name="Onodera N."/>
            <person name="Petersen B.L."/>
            <person name="Pils B."/>
            <person name="Prigge M."/>
            <person name="Rensing S.A."/>
            <person name="Riano-Pachon D.M."/>
            <person name="Roberts A.W."/>
            <person name="Sato Y."/>
            <person name="Scheller H.V."/>
            <person name="Schulz B."/>
            <person name="Schulz C."/>
            <person name="Shakirov E.V."/>
            <person name="Shibagaki N."/>
            <person name="Shinohara N."/>
            <person name="Shippen D.E."/>
            <person name="Soerensen I."/>
            <person name="Sotooka R."/>
            <person name="Sugimoto N."/>
            <person name="Sugita M."/>
            <person name="Sumikawa N."/>
            <person name="Tanurdzic M."/>
            <person name="Theissen G."/>
            <person name="Ulvskov P."/>
            <person name="Wakazuki S."/>
            <person name="Weng J.K."/>
            <person name="Willats W.W."/>
            <person name="Wipf D."/>
            <person name="Wolf P.G."/>
            <person name="Yang L."/>
            <person name="Zimmer A.D."/>
            <person name="Zhu Q."/>
            <person name="Mitros T."/>
            <person name="Hellsten U."/>
            <person name="Loque D."/>
            <person name="Otillar R."/>
            <person name="Salamov A."/>
            <person name="Schmutz J."/>
            <person name="Shapiro H."/>
            <person name="Lindquist E."/>
            <person name="Lucas S."/>
            <person name="Rokhsar D."/>
            <person name="Grigoriev I.V."/>
        </authorList>
    </citation>
    <scope>NUCLEOTIDE SEQUENCE [LARGE SCALE GENOMIC DNA]</scope>
</reference>
<dbReference type="KEGG" id="smo:SELMODRAFT_76400"/>
<dbReference type="Gramene" id="EFJ27876">
    <property type="protein sequence ID" value="EFJ27876"/>
    <property type="gene ID" value="SELMODRAFT_94683"/>
</dbReference>
<dbReference type="InterPro" id="IPR035979">
    <property type="entry name" value="RBD_domain_sf"/>
</dbReference>
<dbReference type="GO" id="GO:0030014">
    <property type="term" value="C:CCR4-NOT complex"/>
    <property type="evidence" value="ECO:0000318"/>
    <property type="project" value="GO_Central"/>
</dbReference>
<evidence type="ECO:0000256" key="3">
    <source>
        <dbReference type="ARBA" id="ARBA00022771"/>
    </source>
</evidence>
<dbReference type="PANTHER" id="PTHR12603:SF36">
    <property type="entry name" value="RNA BINDING (RRM_RBD_RNP MOTIFS) FAMILY PROTEIN"/>
    <property type="match status" value="1"/>
</dbReference>
<dbReference type="FunFam" id="3.30.40.10:FF:000006">
    <property type="entry name" value="CCR4-NOT transcription complex subunit 4"/>
    <property type="match status" value="1"/>
</dbReference>
<proteinExistence type="predicted"/>
<dbReference type="InterPro" id="IPR003954">
    <property type="entry name" value="RRM_euk-type"/>
</dbReference>
<keyword evidence="5 9" id="KW-0694">RNA-binding</keyword>
<dbReference type="InterPro" id="IPR013083">
    <property type="entry name" value="Znf_RING/FYVE/PHD"/>
</dbReference>
<evidence type="ECO:0000256" key="5">
    <source>
        <dbReference type="ARBA" id="ARBA00022884"/>
    </source>
</evidence>
<evidence type="ECO:0000256" key="6">
    <source>
        <dbReference type="ARBA" id="ARBA00023054"/>
    </source>
</evidence>
<dbReference type="GO" id="GO:0005634">
    <property type="term" value="C:nucleus"/>
    <property type="evidence" value="ECO:0007669"/>
    <property type="project" value="UniProtKB-SubCell"/>
</dbReference>
<evidence type="ECO:0000313" key="13">
    <source>
        <dbReference type="EMBL" id="EFJ36796.1"/>
    </source>
</evidence>
<dbReference type="SUPFAM" id="SSF54928">
    <property type="entry name" value="RNA-binding domain, RBD"/>
    <property type="match status" value="1"/>
</dbReference>
<dbReference type="SMART" id="SM00361">
    <property type="entry name" value="RRM_1"/>
    <property type="match status" value="1"/>
</dbReference>
<evidence type="ECO:0000256" key="1">
    <source>
        <dbReference type="ARBA" id="ARBA00004123"/>
    </source>
</evidence>
<dbReference type="GO" id="GO:0016567">
    <property type="term" value="P:protein ubiquitination"/>
    <property type="evidence" value="ECO:0000318"/>
    <property type="project" value="GO_Central"/>
</dbReference>
<evidence type="ECO:0000256" key="4">
    <source>
        <dbReference type="ARBA" id="ARBA00022833"/>
    </source>
</evidence>
<keyword evidence="2" id="KW-0479">Metal-binding</keyword>
<gene>
    <name evidence="13" type="ORF">SELMODRAFT_76400</name>
    <name evidence="12" type="ORF">SELMODRAFT_94683</name>
</gene>
<dbReference type="GO" id="GO:0008270">
    <property type="term" value="F:zinc ion binding"/>
    <property type="evidence" value="ECO:0007669"/>
    <property type="project" value="UniProtKB-KW"/>
</dbReference>
<evidence type="ECO:0000313" key="12">
    <source>
        <dbReference type="EMBL" id="EFJ27876.1"/>
    </source>
</evidence>
<evidence type="ECO:0000313" key="14">
    <source>
        <dbReference type="Proteomes" id="UP000001514"/>
    </source>
</evidence>
<dbReference type="PROSITE" id="PS50102">
    <property type="entry name" value="RRM"/>
    <property type="match status" value="1"/>
</dbReference>
<dbReference type="AlphaFoldDB" id="D8QRL0"/>
<sequence>MEEDLDCPLCMEEMDITDRHLKPCHCGYQICVWCWHQVMENAAKENTEGRCPACRTPYDKDKVVGTRLSCSELEFTASKRKSHKAKSKTQEGRKHLSNVRVVQRNLVYIVGFPVNFADEEMLERRDFFGQYGKILKVAVSRQHSHNGPTASVYVTFVRDDDAVKCINAIDGCIFEGKLLRACFGTNKYCNSWLKNLPCNNPDCLYLHDEGPDEDSYTKEEMIAKYGKYVSILTIFRLH</sequence>
<dbReference type="EMBL" id="GL377566">
    <property type="protein sequence ID" value="EFJ36796.1"/>
    <property type="molecule type" value="Genomic_DNA"/>
</dbReference>
<evidence type="ECO:0000256" key="2">
    <source>
        <dbReference type="ARBA" id="ARBA00022723"/>
    </source>
</evidence>
<dbReference type="Proteomes" id="UP000001514">
    <property type="component" value="Unassembled WGS sequence"/>
</dbReference>
<dbReference type="STRING" id="88036.D8QRL0"/>
<protein>
    <recommendedName>
        <fullName evidence="15">RING-type domain-containing protein</fullName>
    </recommendedName>
</protein>
<dbReference type="CDD" id="cd12438">
    <property type="entry name" value="RRM_CNOT4"/>
    <property type="match status" value="1"/>
</dbReference>
<dbReference type="GO" id="GO:0004842">
    <property type="term" value="F:ubiquitin-protein transferase activity"/>
    <property type="evidence" value="ECO:0000318"/>
    <property type="project" value="GO_Central"/>
</dbReference>
<keyword evidence="4" id="KW-0862">Zinc</keyword>
<evidence type="ECO:0008006" key="15">
    <source>
        <dbReference type="Google" id="ProtNLM"/>
    </source>
</evidence>
<feature type="domain" description="RING-type" evidence="10">
    <location>
        <begin position="7"/>
        <end position="55"/>
    </location>
</feature>
<dbReference type="InterPro" id="IPR000504">
    <property type="entry name" value="RRM_dom"/>
</dbReference>
<keyword evidence="3 8" id="KW-0863">Zinc-finger</keyword>
<dbReference type="GO" id="GO:0003723">
    <property type="term" value="F:RNA binding"/>
    <property type="evidence" value="ECO:0007669"/>
    <property type="project" value="UniProtKB-UniRule"/>
</dbReference>
<keyword evidence="14" id="KW-1185">Reference proteome</keyword>
<comment type="subcellular location">
    <subcellularLocation>
        <location evidence="1">Nucleus</location>
    </subcellularLocation>
</comment>
<evidence type="ECO:0000256" key="9">
    <source>
        <dbReference type="PROSITE-ProRule" id="PRU00176"/>
    </source>
</evidence>